<comment type="caution">
    <text evidence="1">The sequence shown here is derived from an EMBL/GenBank/DDBJ whole genome shotgun (WGS) entry which is preliminary data.</text>
</comment>
<dbReference type="AlphaFoldDB" id="A0A9Q3CDF7"/>
<gene>
    <name evidence="1" type="ORF">O181_022879</name>
</gene>
<reference evidence="1" key="1">
    <citation type="submission" date="2021-03" db="EMBL/GenBank/DDBJ databases">
        <title>Draft genome sequence of rust myrtle Austropuccinia psidii MF-1, a brazilian biotype.</title>
        <authorList>
            <person name="Quecine M.C."/>
            <person name="Pachon D.M.R."/>
            <person name="Bonatelli M.L."/>
            <person name="Correr F.H."/>
            <person name="Franceschini L.M."/>
            <person name="Leite T.F."/>
            <person name="Margarido G.R.A."/>
            <person name="Almeida C.A."/>
            <person name="Ferrarezi J.A."/>
            <person name="Labate C.A."/>
        </authorList>
    </citation>
    <scope>NUCLEOTIDE SEQUENCE</scope>
    <source>
        <strain evidence="1">MF-1</strain>
    </source>
</reference>
<name>A0A9Q3CDF7_9BASI</name>
<protein>
    <submittedName>
        <fullName evidence="1">Uncharacterized protein</fullName>
    </submittedName>
</protein>
<proteinExistence type="predicted"/>
<keyword evidence="2" id="KW-1185">Reference proteome</keyword>
<dbReference type="EMBL" id="AVOT02007103">
    <property type="protein sequence ID" value="MBW0483164.1"/>
    <property type="molecule type" value="Genomic_DNA"/>
</dbReference>
<dbReference type="Proteomes" id="UP000765509">
    <property type="component" value="Unassembled WGS sequence"/>
</dbReference>
<accession>A0A9Q3CDF7</accession>
<dbReference type="OrthoDB" id="4360000at2759"/>
<organism evidence="1 2">
    <name type="scientific">Austropuccinia psidii MF-1</name>
    <dbReference type="NCBI Taxonomy" id="1389203"/>
    <lineage>
        <taxon>Eukaryota</taxon>
        <taxon>Fungi</taxon>
        <taxon>Dikarya</taxon>
        <taxon>Basidiomycota</taxon>
        <taxon>Pucciniomycotina</taxon>
        <taxon>Pucciniomycetes</taxon>
        <taxon>Pucciniales</taxon>
        <taxon>Sphaerophragmiaceae</taxon>
        <taxon>Austropuccinia</taxon>
    </lineage>
</organism>
<evidence type="ECO:0000313" key="2">
    <source>
        <dbReference type="Proteomes" id="UP000765509"/>
    </source>
</evidence>
<evidence type="ECO:0000313" key="1">
    <source>
        <dbReference type="EMBL" id="MBW0483164.1"/>
    </source>
</evidence>
<sequence length="71" mass="8199">MKKNLPNIHPTAKDLDDMWKRPCDRAARCISEAEEYNNQSWDKSHMEPAFKEGDQVLVSTLNSNNLKGPRK</sequence>